<dbReference type="InterPro" id="IPR007407">
    <property type="entry name" value="DUF459"/>
</dbReference>
<feature type="region of interest" description="Disordered" evidence="1">
    <location>
        <begin position="204"/>
        <end position="230"/>
    </location>
</feature>
<gene>
    <name evidence="2" type="ORF">CH341_09630</name>
</gene>
<dbReference type="AlphaFoldDB" id="A0A327L4C3"/>
<sequence length="230" mass="25491">MAFTAVRERPSTEATLTMTQRFLRALAALSLLIAAEAAVLATTVLIAAGAASPAAAQLFDDRFPFQNPFANPYQRQRQYQQQQQQQFWNPFAPQPEQRQGQAAPPPDFSKAPPPKKPEGTPSTNVLVFGDSLADWLGYGLEVSFTESPEMGVIRKPRTHSGLIRQDMRSDPRGDHPDWPKAIQEMLATERPDFIVMMIGLNDRRPIREPRAARAAVTRPGQQPQPGQPPA</sequence>
<protein>
    <recommendedName>
        <fullName evidence="4">SGNH hydrolase-type esterase domain-containing protein</fullName>
    </recommendedName>
</protein>
<name>A0A327L4C3_9BRAD</name>
<organism evidence="2 3">
    <name type="scientific">Rhodoplanes roseus</name>
    <dbReference type="NCBI Taxonomy" id="29409"/>
    <lineage>
        <taxon>Bacteria</taxon>
        <taxon>Pseudomonadati</taxon>
        <taxon>Pseudomonadota</taxon>
        <taxon>Alphaproteobacteria</taxon>
        <taxon>Hyphomicrobiales</taxon>
        <taxon>Nitrobacteraceae</taxon>
        <taxon>Rhodoplanes</taxon>
    </lineage>
</organism>
<feature type="non-terminal residue" evidence="2">
    <location>
        <position position="230"/>
    </location>
</feature>
<keyword evidence="3" id="KW-1185">Reference proteome</keyword>
<proteinExistence type="predicted"/>
<accession>A0A327L4C3</accession>
<feature type="compositionally biased region" description="Pro residues" evidence="1">
    <location>
        <begin position="103"/>
        <end position="114"/>
    </location>
</feature>
<evidence type="ECO:0000313" key="3">
    <source>
        <dbReference type="Proteomes" id="UP000249130"/>
    </source>
</evidence>
<comment type="caution">
    <text evidence="2">The sequence shown here is derived from an EMBL/GenBank/DDBJ whole genome shotgun (WGS) entry which is preliminary data.</text>
</comment>
<evidence type="ECO:0000256" key="1">
    <source>
        <dbReference type="SAM" id="MobiDB-lite"/>
    </source>
</evidence>
<dbReference type="Proteomes" id="UP000249130">
    <property type="component" value="Unassembled WGS sequence"/>
</dbReference>
<dbReference type="SUPFAM" id="SSF52266">
    <property type="entry name" value="SGNH hydrolase"/>
    <property type="match status" value="1"/>
</dbReference>
<evidence type="ECO:0000313" key="2">
    <source>
        <dbReference type="EMBL" id="RAI44362.1"/>
    </source>
</evidence>
<feature type="region of interest" description="Disordered" evidence="1">
    <location>
        <begin position="93"/>
        <end position="124"/>
    </location>
</feature>
<evidence type="ECO:0008006" key="4">
    <source>
        <dbReference type="Google" id="ProtNLM"/>
    </source>
</evidence>
<reference evidence="2 3" key="1">
    <citation type="submission" date="2017-07" db="EMBL/GenBank/DDBJ databases">
        <title>Draft Genome Sequences of Select Purple Nonsulfur Bacteria.</title>
        <authorList>
            <person name="Lasarre B."/>
            <person name="Mckinlay J.B."/>
        </authorList>
    </citation>
    <scope>NUCLEOTIDE SEQUENCE [LARGE SCALE GENOMIC DNA]</scope>
    <source>
        <strain evidence="2 3">DSM 5909</strain>
    </source>
</reference>
<dbReference type="EMBL" id="NPEX01000048">
    <property type="protein sequence ID" value="RAI44362.1"/>
    <property type="molecule type" value="Genomic_DNA"/>
</dbReference>
<dbReference type="Pfam" id="PF04311">
    <property type="entry name" value="DUF459"/>
    <property type="match status" value="1"/>
</dbReference>
<feature type="compositionally biased region" description="Low complexity" evidence="1">
    <location>
        <begin position="212"/>
        <end position="224"/>
    </location>
</feature>